<keyword evidence="5" id="KW-0539">Nucleus</keyword>
<evidence type="ECO:0000313" key="7">
    <source>
        <dbReference type="EMBL" id="PSS06845.1"/>
    </source>
</evidence>
<comment type="subcellular location">
    <subcellularLocation>
        <location evidence="1">Nucleus</location>
    </subcellularLocation>
</comment>
<dbReference type="GO" id="GO:0006270">
    <property type="term" value="P:DNA replication initiation"/>
    <property type="evidence" value="ECO:0007669"/>
    <property type="project" value="TreeGrafter"/>
</dbReference>
<dbReference type="AlphaFoldDB" id="A0A2R6QEX3"/>
<dbReference type="PANTHER" id="PTHR23061:SF12">
    <property type="entry name" value="DNA POLYMERASE ALPHA SUBUNIT B"/>
    <property type="match status" value="1"/>
</dbReference>
<dbReference type="Gene3D" id="3.60.21.60">
    <property type="match status" value="2"/>
</dbReference>
<evidence type="ECO:0000259" key="6">
    <source>
        <dbReference type="Pfam" id="PF04042"/>
    </source>
</evidence>
<evidence type="ECO:0000256" key="3">
    <source>
        <dbReference type="ARBA" id="ARBA00018596"/>
    </source>
</evidence>
<evidence type="ECO:0000256" key="5">
    <source>
        <dbReference type="ARBA" id="ARBA00023242"/>
    </source>
</evidence>
<dbReference type="InterPro" id="IPR016722">
    <property type="entry name" value="DNA_pol_alpha_bsu"/>
</dbReference>
<dbReference type="Pfam" id="PF04042">
    <property type="entry name" value="DNA_pol_E_B"/>
    <property type="match status" value="1"/>
</dbReference>
<dbReference type="EMBL" id="MLYV02000357">
    <property type="protein sequence ID" value="PSS06845.1"/>
    <property type="molecule type" value="Genomic_DNA"/>
</dbReference>
<gene>
    <name evidence="7" type="ORF">PHLCEN_2v3564</name>
</gene>
<comment type="similarity">
    <text evidence="2">Belongs to the DNA polymerase alpha subunit B family.</text>
</comment>
<protein>
    <recommendedName>
        <fullName evidence="3">DNA polymerase alpha subunit B</fullName>
    </recommendedName>
</protein>
<keyword evidence="4" id="KW-0235">DNA replication</keyword>
<organism evidence="7 8">
    <name type="scientific">Hermanssonia centrifuga</name>
    <dbReference type="NCBI Taxonomy" id="98765"/>
    <lineage>
        <taxon>Eukaryota</taxon>
        <taxon>Fungi</taxon>
        <taxon>Dikarya</taxon>
        <taxon>Basidiomycota</taxon>
        <taxon>Agaricomycotina</taxon>
        <taxon>Agaricomycetes</taxon>
        <taxon>Polyporales</taxon>
        <taxon>Meruliaceae</taxon>
        <taxon>Hermanssonia</taxon>
    </lineage>
</organism>
<dbReference type="PANTHER" id="PTHR23061">
    <property type="entry name" value="DNA POLYMERASE 2 ALPHA 70 KDA SUBUNIT"/>
    <property type="match status" value="1"/>
</dbReference>
<evidence type="ECO:0000256" key="4">
    <source>
        <dbReference type="ARBA" id="ARBA00022705"/>
    </source>
</evidence>
<comment type="caution">
    <text evidence="7">The sequence shown here is derived from an EMBL/GenBank/DDBJ whole genome shotgun (WGS) entry which is preliminary data.</text>
</comment>
<dbReference type="GO" id="GO:0005658">
    <property type="term" value="C:alpha DNA polymerase:primase complex"/>
    <property type="evidence" value="ECO:0007669"/>
    <property type="project" value="TreeGrafter"/>
</dbReference>
<dbReference type="Proteomes" id="UP000186601">
    <property type="component" value="Unassembled WGS sequence"/>
</dbReference>
<proteinExistence type="inferred from homology"/>
<feature type="domain" description="DNA polymerase alpha/delta/epsilon subunit B" evidence="6">
    <location>
        <begin position="75"/>
        <end position="316"/>
    </location>
</feature>
<sequence length="377" mass="41412">MGAGIRIPLRFDSNVRVRGGRKGTHAIGLFPGAIVALRGRNGGGDWFLVTEILTLPPILPRPIAAADIGSAFSISIGCGPFTPDSDLKYEPWLAFLRRVGREKPAVILIVGPFIDSSHPYIKNGEIDLPPSTLFREIFVEPLLSVLDSLPETLALLVPNTRDILSDHAVFPQCELTTELVRDPVRCVYYHGEEMLILSSQRIIMLPNPCRFSLNGVAFAVSSVDILFHLRKEEFIKRASEIAPIGVEAQPDAMANLCRHVLQQRSFYPIFPVPLDVAHEVNLDITHSDGLSINLDTADDFAPDVLILPSKLKQFSKVCIVIIVLSLRDLRSLQTVDHTVVVNPSFLTKGTFAHLTYAGSESGGTIKDGLRVDVVKLE</sequence>
<name>A0A2R6QEX3_9APHY</name>
<keyword evidence="8" id="KW-1185">Reference proteome</keyword>
<dbReference type="STRING" id="98765.A0A2R6QEX3"/>
<dbReference type="GO" id="GO:0003677">
    <property type="term" value="F:DNA binding"/>
    <property type="evidence" value="ECO:0007669"/>
    <property type="project" value="InterPro"/>
</dbReference>
<reference evidence="7 8" key="1">
    <citation type="submission" date="2018-02" db="EMBL/GenBank/DDBJ databases">
        <title>Genome sequence of the basidiomycete white-rot fungus Phlebia centrifuga.</title>
        <authorList>
            <person name="Granchi Z."/>
            <person name="Peng M."/>
            <person name="de Vries R.P."/>
            <person name="Hilden K."/>
            <person name="Makela M.R."/>
            <person name="Grigoriev I."/>
            <person name="Riley R."/>
        </authorList>
    </citation>
    <scope>NUCLEOTIDE SEQUENCE [LARGE SCALE GENOMIC DNA]</scope>
    <source>
        <strain evidence="7 8">FBCC195</strain>
    </source>
</reference>
<evidence type="ECO:0000256" key="1">
    <source>
        <dbReference type="ARBA" id="ARBA00004123"/>
    </source>
</evidence>
<accession>A0A2R6QEX3</accession>
<evidence type="ECO:0000256" key="2">
    <source>
        <dbReference type="ARBA" id="ARBA00007299"/>
    </source>
</evidence>
<evidence type="ECO:0000313" key="8">
    <source>
        <dbReference type="Proteomes" id="UP000186601"/>
    </source>
</evidence>
<dbReference type="InterPro" id="IPR007185">
    <property type="entry name" value="DNA_pol_a/d/e_bsu"/>
</dbReference>
<dbReference type="OrthoDB" id="336885at2759"/>